<dbReference type="Proteomes" id="UP000245768">
    <property type="component" value="Unassembled WGS sequence"/>
</dbReference>
<dbReference type="InParanoid" id="A0A316YN13"/>
<dbReference type="InterPro" id="IPR011989">
    <property type="entry name" value="ARM-like"/>
</dbReference>
<dbReference type="RefSeq" id="XP_025377847.1">
    <property type="nucleotide sequence ID" value="XM_025524068.1"/>
</dbReference>
<protein>
    <recommendedName>
        <fullName evidence="4">ARM repeat-containing protein</fullName>
    </recommendedName>
</protein>
<organism evidence="2 3">
    <name type="scientific">Acaromyces ingoldii</name>
    <dbReference type="NCBI Taxonomy" id="215250"/>
    <lineage>
        <taxon>Eukaryota</taxon>
        <taxon>Fungi</taxon>
        <taxon>Dikarya</taxon>
        <taxon>Basidiomycota</taxon>
        <taxon>Ustilaginomycotina</taxon>
        <taxon>Exobasidiomycetes</taxon>
        <taxon>Exobasidiales</taxon>
        <taxon>Cryptobasidiaceae</taxon>
        <taxon>Acaromyces</taxon>
    </lineage>
</organism>
<dbReference type="Gene3D" id="1.25.10.10">
    <property type="entry name" value="Leucine-rich Repeat Variant"/>
    <property type="match status" value="1"/>
</dbReference>
<dbReference type="GeneID" id="37045984"/>
<accession>A0A316YN13</accession>
<reference evidence="2 3" key="1">
    <citation type="journal article" date="2018" name="Mol. Biol. Evol.">
        <title>Broad Genomic Sampling Reveals a Smut Pathogenic Ancestry of the Fungal Clade Ustilaginomycotina.</title>
        <authorList>
            <person name="Kijpornyongpan T."/>
            <person name="Mondo S.J."/>
            <person name="Barry K."/>
            <person name="Sandor L."/>
            <person name="Lee J."/>
            <person name="Lipzen A."/>
            <person name="Pangilinan J."/>
            <person name="LaButti K."/>
            <person name="Hainaut M."/>
            <person name="Henrissat B."/>
            <person name="Grigoriev I.V."/>
            <person name="Spatafora J.W."/>
            <person name="Aime M.C."/>
        </authorList>
    </citation>
    <scope>NUCLEOTIDE SEQUENCE [LARGE SCALE GENOMIC DNA]</scope>
    <source>
        <strain evidence="2 3">MCA 4198</strain>
    </source>
</reference>
<evidence type="ECO:0008006" key="4">
    <source>
        <dbReference type="Google" id="ProtNLM"/>
    </source>
</evidence>
<feature type="compositionally biased region" description="Basic and acidic residues" evidence="1">
    <location>
        <begin position="771"/>
        <end position="796"/>
    </location>
</feature>
<feature type="compositionally biased region" description="Low complexity" evidence="1">
    <location>
        <begin position="140"/>
        <end position="155"/>
    </location>
</feature>
<keyword evidence="3" id="KW-1185">Reference proteome</keyword>
<dbReference type="SUPFAM" id="SSF48371">
    <property type="entry name" value="ARM repeat"/>
    <property type="match status" value="1"/>
</dbReference>
<evidence type="ECO:0000313" key="2">
    <source>
        <dbReference type="EMBL" id="PWN90649.1"/>
    </source>
</evidence>
<feature type="region of interest" description="Disordered" evidence="1">
    <location>
        <begin position="140"/>
        <end position="169"/>
    </location>
</feature>
<evidence type="ECO:0000313" key="3">
    <source>
        <dbReference type="Proteomes" id="UP000245768"/>
    </source>
</evidence>
<dbReference type="InterPro" id="IPR016024">
    <property type="entry name" value="ARM-type_fold"/>
</dbReference>
<feature type="region of interest" description="Disordered" evidence="1">
    <location>
        <begin position="714"/>
        <end position="841"/>
    </location>
</feature>
<proteinExistence type="predicted"/>
<dbReference type="EMBL" id="KZ819636">
    <property type="protein sequence ID" value="PWN90649.1"/>
    <property type="molecule type" value="Genomic_DNA"/>
</dbReference>
<sequence length="841" mass="91031">MEGVTLLESGASRAHFALVKKLEGTENAALADTAISAAVEQIRKSLQAKDASSFSPATLSSHFVVLLHCVSHHATRISLDFALVPALHLVATAMQPQQQHVAHTILQHILLGDQQEEAVDGSLLLLNTTRSHLLASLPASSSSTLSSSSSSSSAHSSRRRTTSADDSSKSKALRYAQTYFALSSILSGLPSGPDVVPALFGPTLSLVGHRDAKLSALAIDALATLESYVKDDDSVAIAAWETTKTVIAAEFGTIEANGKARARKTAPSLSLLTPCLRSICRASQRGYWDVERSLEALCQILDGLVHDDADHALVRATSEAIAQVAALGNPTPHILEKAAVALVDAFGNCQSTYSAALGIVRALGALQSRAQSFDPPHALAPKNLDVVWSAVRCHLKARNANRKILVLGLVDALIPFGNLDEVHGFGADEVGQIVSLLGDMDSTVRGRTLHLLDQVDPDLLLQHQDHLKGAMESASMLQDRIDLGVRWIETVYERMRYLKRGLWAGGKGFGIALVDLAVQFSKLDYIEETVVSSILSLLRTAPTSFARIALHPFLFRLEEDFFESASSPTAVMMVASLICEFASNPDEEQEQDNIDQDDEEMVPTKIKGIEYRMFDKMASILTATSSPVLQEALLVAMVRLTLTVAEIPESSVATVRKVLEHASSGLVQARAKQFISFSDDLQRSSLVSLPPRPTLTETLDAFDRHFAATLAKEHVGSTSTARTTAHSSSPAEVRPLRYEAYDDVASSQTPMVASQQQSSGSLGGPRTMPKPSDERQRLRAKTKREEKMRLDMEASIRRLTLGPEDKPDEEHEGEQEQGEQGHLILFDADQSSDAPQEEKTS</sequence>
<name>A0A316YN13_9BASI</name>
<feature type="compositionally biased region" description="Low complexity" evidence="1">
    <location>
        <begin position="717"/>
        <end position="731"/>
    </location>
</feature>
<dbReference type="AlphaFoldDB" id="A0A316YN13"/>
<evidence type="ECO:0000256" key="1">
    <source>
        <dbReference type="SAM" id="MobiDB-lite"/>
    </source>
</evidence>
<gene>
    <name evidence="2" type="ORF">FA10DRAFT_286337</name>
</gene>
<dbReference type="OrthoDB" id="29308at2759"/>